<organism evidence="1 2">
    <name type="scientific">Lindgomyces ingoldianus</name>
    <dbReference type="NCBI Taxonomy" id="673940"/>
    <lineage>
        <taxon>Eukaryota</taxon>
        <taxon>Fungi</taxon>
        <taxon>Dikarya</taxon>
        <taxon>Ascomycota</taxon>
        <taxon>Pezizomycotina</taxon>
        <taxon>Dothideomycetes</taxon>
        <taxon>Pleosporomycetidae</taxon>
        <taxon>Pleosporales</taxon>
        <taxon>Lindgomycetaceae</taxon>
        <taxon>Lindgomyces</taxon>
    </lineage>
</organism>
<evidence type="ECO:0000313" key="1">
    <source>
        <dbReference type="EMBL" id="KAF2474464.1"/>
    </source>
</evidence>
<accession>A0ACB6R5C7</accession>
<proteinExistence type="predicted"/>
<protein>
    <submittedName>
        <fullName evidence="1">Uncharacterized protein</fullName>
    </submittedName>
</protein>
<name>A0ACB6R5C7_9PLEO</name>
<sequence>MAESVVLRQRLLKDVTELQRDPYPNISLYLDEKDVTKACLILTPNGGDPLHLTIQFPERYPLLPPTISIQSQIEHPNIFGSYICASMLNTEEGWTSAYTLKGIAIQLLSFFSSERIEQEYGGHIELATYRRNGYGYRAIPQHPRPYTCNVCIFGNRAMHQELPGPMQDVTAMDKEDGNLPQDVNQKCGLFKLSDEVVLLILDQLGTADIFSFADAIPSLTALLNSYDFIRTRELVCFCLKKSFMDTKLGIGVSIKSRGRRPVFQTEFDLLSNEAFTMLKVRKSILGMPFNSWLPLPLSRRHWNLVRLDAMHSIGSLRKAAHMEQSSKVDVLYHFMNNIVVQFSNDAEGSDARSTLTHASEKAVEAYFALFHLLLCSATEDPAIVNGANATVANFLTGPRNKTVFPDLGHMLVAALVSDAGLTEELTFTIIKEAVLRNVVWMLDVKGANMPELAYLEPSAISEYRLAKTFEASKTSYRLLMFLKLFSSTARNPGKSLDQLCDALFDTHGAPPPGTSAWMAGEIRRIRDINGFPAFLKMMGIKQMPTKEVFTAYLRKTIIESVEQGYSVMHFPQIQAYVIRKRKEPGVEMSKEILEVNPTTVDWQLADSGYVASFFPGRIPPQGRGGRGGGWRGGRSNWRGGSGGRGYGRGGRS</sequence>
<evidence type="ECO:0000313" key="2">
    <source>
        <dbReference type="Proteomes" id="UP000799755"/>
    </source>
</evidence>
<gene>
    <name evidence="1" type="ORF">BDR25DRAFT_301792</name>
</gene>
<dbReference type="EMBL" id="MU003498">
    <property type="protein sequence ID" value="KAF2474464.1"/>
    <property type="molecule type" value="Genomic_DNA"/>
</dbReference>
<comment type="caution">
    <text evidence="1">The sequence shown here is derived from an EMBL/GenBank/DDBJ whole genome shotgun (WGS) entry which is preliminary data.</text>
</comment>
<keyword evidence="2" id="KW-1185">Reference proteome</keyword>
<reference evidence="1" key="1">
    <citation type="journal article" date="2020" name="Stud. Mycol.">
        <title>101 Dothideomycetes genomes: a test case for predicting lifestyles and emergence of pathogens.</title>
        <authorList>
            <person name="Haridas S."/>
            <person name="Albert R."/>
            <person name="Binder M."/>
            <person name="Bloem J."/>
            <person name="Labutti K."/>
            <person name="Salamov A."/>
            <person name="Andreopoulos B."/>
            <person name="Baker S."/>
            <person name="Barry K."/>
            <person name="Bills G."/>
            <person name="Bluhm B."/>
            <person name="Cannon C."/>
            <person name="Castanera R."/>
            <person name="Culley D."/>
            <person name="Daum C."/>
            <person name="Ezra D."/>
            <person name="Gonzalez J."/>
            <person name="Henrissat B."/>
            <person name="Kuo A."/>
            <person name="Liang C."/>
            <person name="Lipzen A."/>
            <person name="Lutzoni F."/>
            <person name="Magnuson J."/>
            <person name="Mondo S."/>
            <person name="Nolan M."/>
            <person name="Ohm R."/>
            <person name="Pangilinan J."/>
            <person name="Park H.-J."/>
            <person name="Ramirez L."/>
            <person name="Alfaro M."/>
            <person name="Sun H."/>
            <person name="Tritt A."/>
            <person name="Yoshinaga Y."/>
            <person name="Zwiers L.-H."/>
            <person name="Turgeon B."/>
            <person name="Goodwin S."/>
            <person name="Spatafora J."/>
            <person name="Crous P."/>
            <person name="Grigoriev I."/>
        </authorList>
    </citation>
    <scope>NUCLEOTIDE SEQUENCE</scope>
    <source>
        <strain evidence="1">ATCC 200398</strain>
    </source>
</reference>
<dbReference type="Proteomes" id="UP000799755">
    <property type="component" value="Unassembled WGS sequence"/>
</dbReference>